<reference evidence="2 3" key="1">
    <citation type="submission" date="2023-09" db="EMBL/GenBank/DDBJ databases">
        <authorList>
            <person name="Wang M."/>
        </authorList>
    </citation>
    <scope>NUCLEOTIDE SEQUENCE [LARGE SCALE GENOMIC DNA]</scope>
    <source>
        <strain evidence="2">GT-2023</strain>
        <tissue evidence="2">Liver</tissue>
    </source>
</reference>
<proteinExistence type="predicted"/>
<accession>A0ABR3LZU3</accession>
<feature type="region of interest" description="Disordered" evidence="1">
    <location>
        <begin position="71"/>
        <end position="103"/>
    </location>
</feature>
<keyword evidence="3" id="KW-1185">Reference proteome</keyword>
<sequence>MAFLSLGWNENRAERKNATSSLCLPRPGSGCLLRVKRCSLVTRCGRLLGSPDGQSSQMTFRTLPVPTFFRSTSTSRSNLSKRGKAEISDCVNERRARQTQASS</sequence>
<gene>
    <name evidence="2" type="ORF">QQF64_010795</name>
</gene>
<evidence type="ECO:0000313" key="2">
    <source>
        <dbReference type="EMBL" id="KAL1257551.1"/>
    </source>
</evidence>
<name>A0ABR3LZU3_9TELE</name>
<feature type="compositionally biased region" description="Basic and acidic residues" evidence="1">
    <location>
        <begin position="83"/>
        <end position="96"/>
    </location>
</feature>
<evidence type="ECO:0000313" key="3">
    <source>
        <dbReference type="Proteomes" id="UP001558613"/>
    </source>
</evidence>
<organism evidence="2 3">
    <name type="scientific">Cirrhinus molitorella</name>
    <name type="common">mud carp</name>
    <dbReference type="NCBI Taxonomy" id="172907"/>
    <lineage>
        <taxon>Eukaryota</taxon>
        <taxon>Metazoa</taxon>
        <taxon>Chordata</taxon>
        <taxon>Craniata</taxon>
        <taxon>Vertebrata</taxon>
        <taxon>Euteleostomi</taxon>
        <taxon>Actinopterygii</taxon>
        <taxon>Neopterygii</taxon>
        <taxon>Teleostei</taxon>
        <taxon>Ostariophysi</taxon>
        <taxon>Cypriniformes</taxon>
        <taxon>Cyprinidae</taxon>
        <taxon>Labeoninae</taxon>
        <taxon>Labeonini</taxon>
        <taxon>Cirrhinus</taxon>
    </lineage>
</organism>
<evidence type="ECO:0000256" key="1">
    <source>
        <dbReference type="SAM" id="MobiDB-lite"/>
    </source>
</evidence>
<dbReference type="Proteomes" id="UP001558613">
    <property type="component" value="Unassembled WGS sequence"/>
</dbReference>
<comment type="caution">
    <text evidence="2">The sequence shown here is derived from an EMBL/GenBank/DDBJ whole genome shotgun (WGS) entry which is preliminary data.</text>
</comment>
<protein>
    <submittedName>
        <fullName evidence="2">Uncharacterized protein</fullName>
    </submittedName>
</protein>
<dbReference type="EMBL" id="JAYMGO010000017">
    <property type="protein sequence ID" value="KAL1257551.1"/>
    <property type="molecule type" value="Genomic_DNA"/>
</dbReference>